<proteinExistence type="predicted"/>
<dbReference type="EMBL" id="DMAI01000159">
    <property type="protein sequence ID" value="HAE47841.1"/>
    <property type="molecule type" value="Genomic_DNA"/>
</dbReference>
<dbReference type="AlphaFoldDB" id="A0A3B9IIY9"/>
<feature type="region of interest" description="Disordered" evidence="1">
    <location>
        <begin position="1"/>
        <end position="83"/>
    </location>
</feature>
<gene>
    <name evidence="2" type="ORF">DCK97_10515</name>
</gene>
<accession>A0A3B9IIY9</accession>
<dbReference type="Proteomes" id="UP000257706">
    <property type="component" value="Unassembled WGS sequence"/>
</dbReference>
<name>A0A3B9IIY9_9PROT</name>
<evidence type="ECO:0000256" key="1">
    <source>
        <dbReference type="SAM" id="MobiDB-lite"/>
    </source>
</evidence>
<sequence>MEGACGYRGSPPIHKPSTEKPPCGRSGGTLGRPAWITPESRAESRGIMSWITWKTPPSPTAVLAPSPPSPGGCPHGDGSADDR</sequence>
<protein>
    <submittedName>
        <fullName evidence="2">Uncharacterized protein</fullName>
    </submittedName>
</protein>
<evidence type="ECO:0000313" key="3">
    <source>
        <dbReference type="Proteomes" id="UP000257706"/>
    </source>
</evidence>
<comment type="caution">
    <text evidence="2">The sequence shown here is derived from an EMBL/GenBank/DDBJ whole genome shotgun (WGS) entry which is preliminary data.</text>
</comment>
<reference evidence="2 3" key="1">
    <citation type="journal article" date="2018" name="Nat. Biotechnol.">
        <title>A standardized bacterial taxonomy based on genome phylogeny substantially revises the tree of life.</title>
        <authorList>
            <person name="Parks D.H."/>
            <person name="Chuvochina M."/>
            <person name="Waite D.W."/>
            <person name="Rinke C."/>
            <person name="Skarshewski A."/>
            <person name="Chaumeil P.A."/>
            <person name="Hugenholtz P."/>
        </authorList>
    </citation>
    <scope>NUCLEOTIDE SEQUENCE [LARGE SCALE GENOMIC DNA]</scope>
    <source>
        <strain evidence="2">UBA8739</strain>
    </source>
</reference>
<organism evidence="2 3">
    <name type="scientific">Tistrella mobilis</name>
    <dbReference type="NCBI Taxonomy" id="171437"/>
    <lineage>
        <taxon>Bacteria</taxon>
        <taxon>Pseudomonadati</taxon>
        <taxon>Pseudomonadota</taxon>
        <taxon>Alphaproteobacteria</taxon>
        <taxon>Geminicoccales</taxon>
        <taxon>Geminicoccaceae</taxon>
        <taxon>Tistrella</taxon>
    </lineage>
</organism>
<evidence type="ECO:0000313" key="2">
    <source>
        <dbReference type="EMBL" id="HAE47841.1"/>
    </source>
</evidence>